<gene>
    <name evidence="5" type="ORF">O3P69_005969</name>
</gene>
<dbReference type="EMBL" id="JARAKH010000018">
    <property type="protein sequence ID" value="KAK8394861.1"/>
    <property type="molecule type" value="Genomic_DNA"/>
</dbReference>
<comment type="subcellular location">
    <subcellularLocation>
        <location evidence="1">Secreted</location>
    </subcellularLocation>
</comment>
<dbReference type="Proteomes" id="UP001487740">
    <property type="component" value="Unassembled WGS sequence"/>
</dbReference>
<evidence type="ECO:0000256" key="3">
    <source>
        <dbReference type="SAM" id="SignalP"/>
    </source>
</evidence>
<protein>
    <recommendedName>
        <fullName evidence="4">C1q domain-containing protein</fullName>
    </recommendedName>
</protein>
<dbReference type="SMART" id="SM00110">
    <property type="entry name" value="C1Q"/>
    <property type="match status" value="1"/>
</dbReference>
<proteinExistence type="predicted"/>
<dbReference type="AlphaFoldDB" id="A0AAW0U924"/>
<comment type="caution">
    <text evidence="5">The sequence shown here is derived from an EMBL/GenBank/DDBJ whole genome shotgun (WGS) entry which is preliminary data.</text>
</comment>
<feature type="chain" id="PRO_5044717090" description="C1q domain-containing protein" evidence="3">
    <location>
        <begin position="41"/>
        <end position="236"/>
    </location>
</feature>
<evidence type="ECO:0000313" key="5">
    <source>
        <dbReference type="EMBL" id="KAK8394862.1"/>
    </source>
</evidence>
<organism evidence="5 6">
    <name type="scientific">Scylla paramamosain</name>
    <name type="common">Mud crab</name>
    <dbReference type="NCBI Taxonomy" id="85552"/>
    <lineage>
        <taxon>Eukaryota</taxon>
        <taxon>Metazoa</taxon>
        <taxon>Ecdysozoa</taxon>
        <taxon>Arthropoda</taxon>
        <taxon>Crustacea</taxon>
        <taxon>Multicrustacea</taxon>
        <taxon>Malacostraca</taxon>
        <taxon>Eumalacostraca</taxon>
        <taxon>Eucarida</taxon>
        <taxon>Decapoda</taxon>
        <taxon>Pleocyemata</taxon>
        <taxon>Brachyura</taxon>
        <taxon>Eubrachyura</taxon>
        <taxon>Portunoidea</taxon>
        <taxon>Portunidae</taxon>
        <taxon>Portuninae</taxon>
        <taxon>Scylla</taxon>
    </lineage>
</organism>
<evidence type="ECO:0000259" key="4">
    <source>
        <dbReference type="PROSITE" id="PS50871"/>
    </source>
</evidence>
<name>A0AAW0U924_SCYPA</name>
<dbReference type="Gene3D" id="2.60.120.40">
    <property type="match status" value="1"/>
</dbReference>
<evidence type="ECO:0000313" key="6">
    <source>
        <dbReference type="Proteomes" id="UP001487740"/>
    </source>
</evidence>
<feature type="signal peptide" evidence="3">
    <location>
        <begin position="1"/>
        <end position="40"/>
    </location>
</feature>
<evidence type="ECO:0000256" key="2">
    <source>
        <dbReference type="ARBA" id="ARBA00022525"/>
    </source>
</evidence>
<evidence type="ECO:0000256" key="1">
    <source>
        <dbReference type="ARBA" id="ARBA00004613"/>
    </source>
</evidence>
<dbReference type="PANTHER" id="PTHR15427:SF33">
    <property type="entry name" value="COLLAGEN IV NC1 DOMAIN-CONTAINING PROTEIN"/>
    <property type="match status" value="1"/>
</dbReference>
<dbReference type="GO" id="GO:0005581">
    <property type="term" value="C:collagen trimer"/>
    <property type="evidence" value="ECO:0007669"/>
    <property type="project" value="UniProtKB-KW"/>
</dbReference>
<dbReference type="PROSITE" id="PS50871">
    <property type="entry name" value="C1Q"/>
    <property type="match status" value="1"/>
</dbReference>
<sequence length="236" mass="26238">MGALDGVSKQSVRSGDPGNATMRWMACLLTLVLAVCTARPQDGDGENDCYGDDCNESECYGEDCFTTLPTTTDAPTTTDGDDELVEDHHHVKRQAEDVVAFSPEQRGQVAFTVTKGVQTSRRPGLRFQTVLTNVGGAWNTRTSRFEAPYTGGYFFTYHAVSAINEDFTLALMRNGRYQVTAYGSNDGYQHASNSAFLKLNRGDIMHLELQEGHIYEHPRDESYISFTGFMLYMNVH</sequence>
<dbReference type="Pfam" id="PF00386">
    <property type="entry name" value="C1q"/>
    <property type="match status" value="1"/>
</dbReference>
<feature type="domain" description="C1q" evidence="4">
    <location>
        <begin position="104"/>
        <end position="236"/>
    </location>
</feature>
<keyword evidence="2" id="KW-0964">Secreted</keyword>
<dbReference type="InterPro" id="IPR050392">
    <property type="entry name" value="Collagen/C1q_domain"/>
</dbReference>
<dbReference type="PANTHER" id="PTHR15427">
    <property type="entry name" value="EMILIN ELASTIN MICROFIBRIL INTERFACE-LOCATED PROTEIN ELASTIN MICROFIBRIL INTERFACER"/>
    <property type="match status" value="1"/>
</dbReference>
<dbReference type="PRINTS" id="PR00007">
    <property type="entry name" value="COMPLEMNTC1Q"/>
</dbReference>
<dbReference type="InterPro" id="IPR008983">
    <property type="entry name" value="Tumour_necrosis_fac-like_dom"/>
</dbReference>
<reference evidence="5 6" key="1">
    <citation type="submission" date="2023-03" db="EMBL/GenBank/DDBJ databases">
        <title>High-quality genome of Scylla paramamosain provides insights in environmental adaptation.</title>
        <authorList>
            <person name="Zhang L."/>
        </authorList>
    </citation>
    <scope>NUCLEOTIDE SEQUENCE [LARGE SCALE GENOMIC DNA]</scope>
    <source>
        <strain evidence="5">LZ_2023a</strain>
        <tissue evidence="5">Muscle</tissue>
    </source>
</reference>
<dbReference type="SUPFAM" id="SSF49842">
    <property type="entry name" value="TNF-like"/>
    <property type="match status" value="1"/>
</dbReference>
<keyword evidence="6" id="KW-1185">Reference proteome</keyword>
<dbReference type="InterPro" id="IPR001073">
    <property type="entry name" value="C1q_dom"/>
</dbReference>
<keyword evidence="3" id="KW-0732">Signal</keyword>
<dbReference type="EMBL" id="JARAKH010000018">
    <property type="protein sequence ID" value="KAK8394862.1"/>
    <property type="molecule type" value="Genomic_DNA"/>
</dbReference>
<accession>A0AAW0U924</accession>